<proteinExistence type="predicted"/>
<dbReference type="AlphaFoldDB" id="A0AAE9ZAI5"/>
<sequence length="110" mass="12428">MKYLKFINFVLLLLQTATFVVIALILYVANAQFKEISEQRYGVDSALMNNAWLDFFTNGFFAVAIMLTGICVCYLALHVKDLKVKLSINSAAYLIYTSTGALLIYHLYVV</sequence>
<gene>
    <name evidence="2" type="ORF">SG34_014225</name>
</gene>
<feature type="transmembrane region" description="Helical" evidence="1">
    <location>
        <begin position="91"/>
        <end position="108"/>
    </location>
</feature>
<evidence type="ECO:0000313" key="3">
    <source>
        <dbReference type="Proteomes" id="UP000032352"/>
    </source>
</evidence>
<name>A0AAE9ZAI5_9GAMM</name>
<keyword evidence="3" id="KW-1185">Reference proteome</keyword>
<dbReference type="Proteomes" id="UP000032352">
    <property type="component" value="Chromosome"/>
</dbReference>
<dbReference type="EMBL" id="CP059733">
    <property type="protein sequence ID" value="WDE07937.1"/>
    <property type="molecule type" value="Genomic_DNA"/>
</dbReference>
<keyword evidence="1" id="KW-0472">Membrane</keyword>
<evidence type="ECO:0000256" key="1">
    <source>
        <dbReference type="SAM" id="Phobius"/>
    </source>
</evidence>
<organism evidence="2 3">
    <name type="scientific">Thalassomonas viridans</name>
    <dbReference type="NCBI Taxonomy" id="137584"/>
    <lineage>
        <taxon>Bacteria</taxon>
        <taxon>Pseudomonadati</taxon>
        <taxon>Pseudomonadota</taxon>
        <taxon>Gammaproteobacteria</taxon>
        <taxon>Alteromonadales</taxon>
        <taxon>Colwelliaceae</taxon>
        <taxon>Thalassomonas</taxon>
    </lineage>
</organism>
<feature type="transmembrane region" description="Helical" evidence="1">
    <location>
        <begin position="55"/>
        <end position="79"/>
    </location>
</feature>
<keyword evidence="1" id="KW-0812">Transmembrane</keyword>
<protein>
    <submittedName>
        <fullName evidence="2">Uncharacterized protein</fullName>
    </submittedName>
</protein>
<reference evidence="2 3" key="1">
    <citation type="journal article" date="2015" name="Genome Announc.">
        <title>Draft Genome Sequences of Marine Isolates of Thalassomonas viridans and Thalassomonas actiniarum.</title>
        <authorList>
            <person name="Olonade I."/>
            <person name="van Zyl L.J."/>
            <person name="Trindade M."/>
        </authorList>
    </citation>
    <scope>NUCLEOTIDE SEQUENCE [LARGE SCALE GENOMIC DNA]</scope>
    <source>
        <strain evidence="2 3">XOM25</strain>
    </source>
</reference>
<dbReference type="RefSeq" id="WP_044838730.1">
    <property type="nucleotide sequence ID" value="NZ_CP059733.1"/>
</dbReference>
<keyword evidence="1" id="KW-1133">Transmembrane helix</keyword>
<evidence type="ECO:0000313" key="2">
    <source>
        <dbReference type="EMBL" id="WDE07937.1"/>
    </source>
</evidence>
<dbReference type="KEGG" id="tvd:SG34_014225"/>
<accession>A0AAE9ZAI5</accession>
<reference evidence="2 3" key="2">
    <citation type="journal article" date="2022" name="Mar. Drugs">
        <title>Bioassay-Guided Fractionation Leads to the Detection of Cholic Acid Generated by the Rare Thalassomonas sp.</title>
        <authorList>
            <person name="Pheiffer F."/>
            <person name="Schneider Y.K."/>
            <person name="Hansen E.H."/>
            <person name="Andersen J.H."/>
            <person name="Isaksson J."/>
            <person name="Busche T."/>
            <person name="R C."/>
            <person name="Kalinowski J."/>
            <person name="Zyl L.V."/>
            <person name="Trindade M."/>
        </authorList>
    </citation>
    <scope>NUCLEOTIDE SEQUENCE [LARGE SCALE GENOMIC DNA]</scope>
    <source>
        <strain evidence="2 3">XOM25</strain>
    </source>
</reference>